<dbReference type="EMBL" id="QKUB01000012">
    <property type="protein sequence ID" value="PZV98731.1"/>
    <property type="molecule type" value="Genomic_DNA"/>
</dbReference>
<keyword evidence="1" id="KW-0472">Membrane</keyword>
<protein>
    <submittedName>
        <fullName evidence="2">Uncharacterized protein</fullName>
    </submittedName>
</protein>
<name>A0A2W7FWS6_9BACT</name>
<evidence type="ECO:0000256" key="1">
    <source>
        <dbReference type="SAM" id="Phobius"/>
    </source>
</evidence>
<reference evidence="2 3" key="1">
    <citation type="submission" date="2018-06" db="EMBL/GenBank/DDBJ databases">
        <title>Genomic Encyclopedia of Archaeal and Bacterial Type Strains, Phase II (KMG-II): from individual species to whole genera.</title>
        <authorList>
            <person name="Goeker M."/>
        </authorList>
    </citation>
    <scope>NUCLEOTIDE SEQUENCE [LARGE SCALE GENOMIC DNA]</scope>
    <source>
        <strain evidence="2 3">ATCC 51348</strain>
    </source>
</reference>
<keyword evidence="1" id="KW-1133">Transmembrane helix</keyword>
<proteinExistence type="predicted"/>
<dbReference type="AlphaFoldDB" id="A0A2W7FWS6"/>
<evidence type="ECO:0000313" key="3">
    <source>
        <dbReference type="Proteomes" id="UP000249646"/>
    </source>
</evidence>
<keyword evidence="3" id="KW-1185">Reference proteome</keyword>
<feature type="transmembrane region" description="Helical" evidence="1">
    <location>
        <begin position="66"/>
        <end position="90"/>
    </location>
</feature>
<organism evidence="2 3">
    <name type="scientific">Metamycoplasma auris</name>
    <dbReference type="NCBI Taxonomy" id="51363"/>
    <lineage>
        <taxon>Bacteria</taxon>
        <taxon>Bacillati</taxon>
        <taxon>Mycoplasmatota</taxon>
        <taxon>Mycoplasmoidales</taxon>
        <taxon>Metamycoplasmataceae</taxon>
        <taxon>Metamycoplasma</taxon>
    </lineage>
</organism>
<dbReference type="Proteomes" id="UP000249646">
    <property type="component" value="Unassembled WGS sequence"/>
</dbReference>
<dbReference type="RefSeq" id="WP_111518869.1">
    <property type="nucleotide sequence ID" value="NZ_QKUB01000012.1"/>
</dbReference>
<gene>
    <name evidence="2" type="ORF">BCF89_11211</name>
</gene>
<feature type="transmembrane region" description="Helical" evidence="1">
    <location>
        <begin position="28"/>
        <end position="46"/>
    </location>
</feature>
<evidence type="ECO:0000313" key="2">
    <source>
        <dbReference type="EMBL" id="PZV98731.1"/>
    </source>
</evidence>
<accession>A0A2W7FWS6</accession>
<sequence length="186" mass="21222">MHIVIYSIVSLILLVIFATLMFTKAGKIIRGILLGIIVIATFVLIYKFFHKPVSVKITKTKVQAIIFSFFIGFLIIAIFLTLFFVFKYFLPIAHGIIWIIISLVLGFFAFAVATQIAFWREYPDDSTIIIGFFRNFWDYFTTKDVIVKNTIGNKTLIIILSFLGYLFNSATIFCWIAPFGAGDDLD</sequence>
<keyword evidence="1" id="KW-0812">Transmembrane</keyword>
<feature type="transmembrane region" description="Helical" evidence="1">
    <location>
        <begin position="96"/>
        <end position="119"/>
    </location>
</feature>
<feature type="transmembrane region" description="Helical" evidence="1">
    <location>
        <begin position="5"/>
        <end position="22"/>
    </location>
</feature>
<comment type="caution">
    <text evidence="2">The sequence shown here is derived from an EMBL/GenBank/DDBJ whole genome shotgun (WGS) entry which is preliminary data.</text>
</comment>
<feature type="transmembrane region" description="Helical" evidence="1">
    <location>
        <begin position="156"/>
        <end position="178"/>
    </location>
</feature>